<sequence>MNRSQTQPPLSGYMLKRARARKERLLKEVGFTGGPPSKLTLKDQEGRRKFVTPTGHVYSLSIDVAEAEKLKKKVSEAVQAYNAGETDPPVQSLPVYALGQDAREQVLRYQDDANEQAKRRCSERTCGGAGTLVRSNLCVKTEISVAYSTFVPSCEPQNVSNSLSSVLFTTTMMNEGFMNLLILFLIVLTQASILHARPGPPEDDKERPSHHHQELEGMTFCSHGCKKWTSGAPTATKAPIAFPHRPHHLAIALTSLRPASCRHDQGRQSMTMKGHLAIFMSLESNQGVGRLSVPSTSSGHSSHHKSAVVHEEEHGQPLPPSTIREHANFEGKLPQERDSAATQNKARILGHLVHEVHRYYHYFIFPSGSWRALPATLAERYRDQVDILISQLRGVSEKEDLNEIRTFTASLRSKHPLEVQRAWELQQHEKEQAKKEKEQARKEKEQAKKEKKQTFRSRSFKNQKKARRQEVEQNRSTLANPLPGRSEKDPEGASELHIEKHAQTQPDSGPHAVTDTKEAHPTEQEDKLMDTDASMLKPFLREKRYNLYQLYRPGEWMHRPGPPPIELVEKAEFLGGLAHENSGDRHYFFDKEGHYRTCLESYFKENEASLLACLKKIRSLALTGQEKLEKIKWSLGTAETIQERRIGKRMGRNLKKLGFMEGPPSRLTLKDQKGRKHFVTPTGHDYSLPIDVAEADTFKEKVSEAVQAYHGGETDSQLERRLRTISQNYRERVLGKTKKRKRREGNAEHPASHPTGLSQSIAQPQSSPIQS</sequence>
<dbReference type="RefSeq" id="XP_025380862.1">
    <property type="nucleotide sequence ID" value="XM_025524351.1"/>
</dbReference>
<dbReference type="Proteomes" id="UP000245768">
    <property type="component" value="Unassembled WGS sequence"/>
</dbReference>
<feature type="compositionally biased region" description="Basic residues" evidence="1">
    <location>
        <begin position="449"/>
        <end position="467"/>
    </location>
</feature>
<organism evidence="2 3">
    <name type="scientific">Acaromyces ingoldii</name>
    <dbReference type="NCBI Taxonomy" id="215250"/>
    <lineage>
        <taxon>Eukaryota</taxon>
        <taxon>Fungi</taxon>
        <taxon>Dikarya</taxon>
        <taxon>Basidiomycota</taxon>
        <taxon>Ustilaginomycotina</taxon>
        <taxon>Exobasidiomycetes</taxon>
        <taxon>Exobasidiales</taxon>
        <taxon>Cryptobasidiaceae</taxon>
        <taxon>Acaromyces</taxon>
    </lineage>
</organism>
<name>A0A316YY35_9BASI</name>
<feature type="compositionally biased region" description="Basic and acidic residues" evidence="1">
    <location>
        <begin position="429"/>
        <end position="448"/>
    </location>
</feature>
<dbReference type="GeneID" id="37046267"/>
<feature type="region of interest" description="Disordered" evidence="1">
    <location>
        <begin position="709"/>
        <end position="771"/>
    </location>
</feature>
<feature type="region of interest" description="Disordered" evidence="1">
    <location>
        <begin position="290"/>
        <end position="319"/>
    </location>
</feature>
<dbReference type="InParanoid" id="A0A316YY35"/>
<evidence type="ECO:0000256" key="1">
    <source>
        <dbReference type="SAM" id="MobiDB-lite"/>
    </source>
</evidence>
<keyword evidence="3" id="KW-1185">Reference proteome</keyword>
<reference evidence="2 3" key="1">
    <citation type="journal article" date="2018" name="Mol. Biol. Evol.">
        <title>Broad Genomic Sampling Reveals a Smut Pathogenic Ancestry of the Fungal Clade Ustilaginomycotina.</title>
        <authorList>
            <person name="Kijpornyongpan T."/>
            <person name="Mondo S.J."/>
            <person name="Barry K."/>
            <person name="Sandor L."/>
            <person name="Lee J."/>
            <person name="Lipzen A."/>
            <person name="Pangilinan J."/>
            <person name="LaButti K."/>
            <person name="Hainaut M."/>
            <person name="Henrissat B."/>
            <person name="Grigoriev I.V."/>
            <person name="Spatafora J.W."/>
            <person name="Aime M.C."/>
        </authorList>
    </citation>
    <scope>NUCLEOTIDE SEQUENCE [LARGE SCALE GENOMIC DNA]</scope>
    <source>
        <strain evidence="2 3">MCA 4198</strain>
    </source>
</reference>
<evidence type="ECO:0000313" key="2">
    <source>
        <dbReference type="EMBL" id="PWN93664.1"/>
    </source>
</evidence>
<feature type="compositionally biased region" description="Basic and acidic residues" evidence="1">
    <location>
        <begin position="485"/>
        <end position="502"/>
    </location>
</feature>
<gene>
    <name evidence="2" type="ORF">FA10DRAFT_290817</name>
</gene>
<dbReference type="AlphaFoldDB" id="A0A316YY35"/>
<feature type="compositionally biased region" description="Basic and acidic residues" evidence="1">
    <location>
        <begin position="514"/>
        <end position="530"/>
    </location>
</feature>
<feature type="compositionally biased region" description="Low complexity" evidence="1">
    <location>
        <begin position="758"/>
        <end position="771"/>
    </location>
</feature>
<evidence type="ECO:0000313" key="3">
    <source>
        <dbReference type="Proteomes" id="UP000245768"/>
    </source>
</evidence>
<feature type="region of interest" description="Disordered" evidence="1">
    <location>
        <begin position="429"/>
        <end position="531"/>
    </location>
</feature>
<accession>A0A316YY35</accession>
<proteinExistence type="predicted"/>
<dbReference type="EMBL" id="KZ819634">
    <property type="protein sequence ID" value="PWN93664.1"/>
    <property type="molecule type" value="Genomic_DNA"/>
</dbReference>
<protein>
    <submittedName>
        <fullName evidence="2">Uncharacterized protein</fullName>
    </submittedName>
</protein>